<dbReference type="Proteomes" id="UP001500711">
    <property type="component" value="Unassembled WGS sequence"/>
</dbReference>
<dbReference type="EMBL" id="BAABBE010000003">
    <property type="protein sequence ID" value="GAA3628741.1"/>
    <property type="molecule type" value="Genomic_DNA"/>
</dbReference>
<name>A0ABP7ABG9_9PSEU</name>
<keyword evidence="2" id="KW-1185">Reference proteome</keyword>
<accession>A0ABP7ABG9</accession>
<comment type="caution">
    <text evidence="1">The sequence shown here is derived from an EMBL/GenBank/DDBJ whole genome shotgun (WGS) entry which is preliminary data.</text>
</comment>
<organism evidence="1 2">
    <name type="scientific">Lentzea roselyniae</name>
    <dbReference type="NCBI Taxonomy" id="531940"/>
    <lineage>
        <taxon>Bacteria</taxon>
        <taxon>Bacillati</taxon>
        <taxon>Actinomycetota</taxon>
        <taxon>Actinomycetes</taxon>
        <taxon>Pseudonocardiales</taxon>
        <taxon>Pseudonocardiaceae</taxon>
        <taxon>Lentzea</taxon>
    </lineage>
</organism>
<gene>
    <name evidence="1" type="ORF">GCM10022267_13990</name>
</gene>
<proteinExistence type="predicted"/>
<protein>
    <submittedName>
        <fullName evidence="1">Uncharacterized protein</fullName>
    </submittedName>
</protein>
<reference evidence="2" key="1">
    <citation type="journal article" date="2019" name="Int. J. Syst. Evol. Microbiol.">
        <title>The Global Catalogue of Microorganisms (GCM) 10K type strain sequencing project: providing services to taxonomists for standard genome sequencing and annotation.</title>
        <authorList>
            <consortium name="The Broad Institute Genomics Platform"/>
            <consortium name="The Broad Institute Genome Sequencing Center for Infectious Disease"/>
            <person name="Wu L."/>
            <person name="Ma J."/>
        </authorList>
    </citation>
    <scope>NUCLEOTIDE SEQUENCE [LARGE SCALE GENOMIC DNA]</scope>
    <source>
        <strain evidence="2">JCM 17494</strain>
    </source>
</reference>
<evidence type="ECO:0000313" key="1">
    <source>
        <dbReference type="EMBL" id="GAA3628741.1"/>
    </source>
</evidence>
<evidence type="ECO:0000313" key="2">
    <source>
        <dbReference type="Proteomes" id="UP001500711"/>
    </source>
</evidence>
<sequence length="75" mass="7732">MAALVSFLIVTVAVYPVSQDCLENVAVTPAALAGARLTITVPSTSAATALIRANNNMAAPSHTRWRPAGGLLELD</sequence>